<feature type="transmembrane region" description="Helical" evidence="8">
    <location>
        <begin position="316"/>
        <end position="333"/>
    </location>
</feature>
<name>A0ABV7LAT5_9PROT</name>
<evidence type="ECO:0000259" key="9">
    <source>
        <dbReference type="PROSITE" id="PS50850"/>
    </source>
</evidence>
<protein>
    <submittedName>
        <fullName evidence="10">MFS transporter</fullName>
    </submittedName>
</protein>
<dbReference type="PANTHER" id="PTHR23513">
    <property type="entry name" value="INTEGRAL MEMBRANE EFFLUX PROTEIN-RELATED"/>
    <property type="match status" value="1"/>
</dbReference>
<feature type="transmembrane region" description="Helical" evidence="8">
    <location>
        <begin position="339"/>
        <end position="361"/>
    </location>
</feature>
<organism evidence="10 11">
    <name type="scientific">Marinibaculum pumilum</name>
    <dbReference type="NCBI Taxonomy" id="1766165"/>
    <lineage>
        <taxon>Bacteria</taxon>
        <taxon>Pseudomonadati</taxon>
        <taxon>Pseudomonadota</taxon>
        <taxon>Alphaproteobacteria</taxon>
        <taxon>Rhodospirillales</taxon>
        <taxon>Rhodospirillaceae</taxon>
        <taxon>Marinibaculum</taxon>
    </lineage>
</organism>
<feature type="transmembrane region" description="Helical" evidence="8">
    <location>
        <begin position="373"/>
        <end position="394"/>
    </location>
</feature>
<dbReference type="RefSeq" id="WP_379906985.1">
    <property type="nucleotide sequence ID" value="NZ_JBHRTR010000054.1"/>
</dbReference>
<dbReference type="InterPro" id="IPR010290">
    <property type="entry name" value="TM_effector"/>
</dbReference>
<dbReference type="Proteomes" id="UP001595528">
    <property type="component" value="Unassembled WGS sequence"/>
</dbReference>
<feature type="domain" description="Major facilitator superfamily (MFS) profile" evidence="9">
    <location>
        <begin position="249"/>
        <end position="434"/>
    </location>
</feature>
<evidence type="ECO:0000256" key="8">
    <source>
        <dbReference type="SAM" id="Phobius"/>
    </source>
</evidence>
<dbReference type="PROSITE" id="PS50850">
    <property type="entry name" value="MFS"/>
    <property type="match status" value="1"/>
</dbReference>
<dbReference type="CDD" id="cd06173">
    <property type="entry name" value="MFS_MefA_like"/>
    <property type="match status" value="1"/>
</dbReference>
<proteinExistence type="predicted"/>
<keyword evidence="5 8" id="KW-1133">Transmembrane helix</keyword>
<feature type="transmembrane region" description="Helical" evidence="8">
    <location>
        <begin position="251"/>
        <end position="274"/>
    </location>
</feature>
<comment type="subcellular location">
    <subcellularLocation>
        <location evidence="1">Cell membrane</location>
        <topology evidence="1">Multi-pass membrane protein</topology>
    </subcellularLocation>
</comment>
<keyword evidence="4 8" id="KW-0812">Transmembrane</keyword>
<feature type="transmembrane region" description="Helical" evidence="8">
    <location>
        <begin position="109"/>
        <end position="127"/>
    </location>
</feature>
<keyword evidence="6 8" id="KW-0472">Membrane</keyword>
<evidence type="ECO:0000256" key="5">
    <source>
        <dbReference type="ARBA" id="ARBA00022989"/>
    </source>
</evidence>
<keyword evidence="3" id="KW-1003">Cell membrane</keyword>
<reference evidence="11" key="1">
    <citation type="journal article" date="2019" name="Int. J. Syst. Evol. Microbiol.">
        <title>The Global Catalogue of Microorganisms (GCM) 10K type strain sequencing project: providing services to taxonomists for standard genome sequencing and annotation.</title>
        <authorList>
            <consortium name="The Broad Institute Genomics Platform"/>
            <consortium name="The Broad Institute Genome Sequencing Center for Infectious Disease"/>
            <person name="Wu L."/>
            <person name="Ma J."/>
        </authorList>
    </citation>
    <scope>NUCLEOTIDE SEQUENCE [LARGE SCALE GENOMIC DNA]</scope>
    <source>
        <strain evidence="11">KCTC 42964</strain>
    </source>
</reference>
<dbReference type="InterPro" id="IPR020846">
    <property type="entry name" value="MFS_dom"/>
</dbReference>
<evidence type="ECO:0000313" key="10">
    <source>
        <dbReference type="EMBL" id="MFC3231493.1"/>
    </source>
</evidence>
<sequence>MSSPDRSPASTPGSTPASPPASTGTQAGRATDIAAPAASPAQQFWYLSGIGSWFAAFGIQAVTFPWITAFLLNESPLRIGMAQASLWLPLLLFLLVGGAVADRYDLRRIMIVLHAAALVPPAVVALLEGAGVLTFWPIIAYGLTMGTIMAFLQPARDGLLARIAGGRIQRMVLMTIALQYGPQLCGTLAAGLTGLVGLIPVLGIQVAILAFGVLSAVMLHPAPPEPGQREAPLRAIGNGLRLVAGHATIRTVVAMGAFVGFFYVGGFLAILPVLVRDAYGSAEQFAAFYAVWATGSVIMMAAIIRFGPLSHPGRALLLSILGSSGCMLIASFAPPTAWMFALMLVWGGIAGISASMSRTVVQQLAPPRERARVLATFQLGFMGSVPVGAFLGGWLTDLAGPGHAMWAAPIAVLPLALWVLAGRRVWAYRPDPEK</sequence>
<feature type="transmembrane region" description="Helical" evidence="8">
    <location>
        <begin position="79"/>
        <end position="97"/>
    </location>
</feature>
<feature type="transmembrane region" description="Helical" evidence="8">
    <location>
        <begin position="198"/>
        <end position="219"/>
    </location>
</feature>
<evidence type="ECO:0000256" key="2">
    <source>
        <dbReference type="ARBA" id="ARBA00022448"/>
    </source>
</evidence>
<dbReference type="Pfam" id="PF05977">
    <property type="entry name" value="MFS_3"/>
    <property type="match status" value="1"/>
</dbReference>
<gene>
    <name evidence="10" type="ORF">ACFOGJ_29870</name>
</gene>
<feature type="transmembrane region" description="Helical" evidence="8">
    <location>
        <begin position="172"/>
        <end position="192"/>
    </location>
</feature>
<feature type="transmembrane region" description="Helical" evidence="8">
    <location>
        <begin position="44"/>
        <end position="67"/>
    </location>
</feature>
<dbReference type="Gene3D" id="1.20.1250.20">
    <property type="entry name" value="MFS general substrate transporter like domains"/>
    <property type="match status" value="1"/>
</dbReference>
<evidence type="ECO:0000256" key="6">
    <source>
        <dbReference type="ARBA" id="ARBA00023136"/>
    </source>
</evidence>
<evidence type="ECO:0000313" key="11">
    <source>
        <dbReference type="Proteomes" id="UP001595528"/>
    </source>
</evidence>
<comment type="caution">
    <text evidence="10">The sequence shown here is derived from an EMBL/GenBank/DDBJ whole genome shotgun (WGS) entry which is preliminary data.</text>
</comment>
<dbReference type="EMBL" id="JBHRTR010000054">
    <property type="protein sequence ID" value="MFC3231493.1"/>
    <property type="molecule type" value="Genomic_DNA"/>
</dbReference>
<dbReference type="SUPFAM" id="SSF103473">
    <property type="entry name" value="MFS general substrate transporter"/>
    <property type="match status" value="1"/>
</dbReference>
<dbReference type="PANTHER" id="PTHR23513:SF6">
    <property type="entry name" value="MAJOR FACILITATOR SUPERFAMILY ASSOCIATED DOMAIN-CONTAINING PROTEIN"/>
    <property type="match status" value="1"/>
</dbReference>
<evidence type="ECO:0000256" key="4">
    <source>
        <dbReference type="ARBA" id="ARBA00022692"/>
    </source>
</evidence>
<keyword evidence="11" id="KW-1185">Reference proteome</keyword>
<feature type="compositionally biased region" description="Low complexity" evidence="7">
    <location>
        <begin position="7"/>
        <end position="25"/>
    </location>
</feature>
<dbReference type="InterPro" id="IPR036259">
    <property type="entry name" value="MFS_trans_sf"/>
</dbReference>
<feature type="region of interest" description="Disordered" evidence="7">
    <location>
        <begin position="1"/>
        <end position="29"/>
    </location>
</feature>
<feature type="transmembrane region" description="Helical" evidence="8">
    <location>
        <begin position="133"/>
        <end position="152"/>
    </location>
</feature>
<evidence type="ECO:0000256" key="7">
    <source>
        <dbReference type="SAM" id="MobiDB-lite"/>
    </source>
</evidence>
<feature type="transmembrane region" description="Helical" evidence="8">
    <location>
        <begin position="406"/>
        <end position="426"/>
    </location>
</feature>
<accession>A0ABV7LAT5</accession>
<keyword evidence="2" id="KW-0813">Transport</keyword>
<evidence type="ECO:0000256" key="1">
    <source>
        <dbReference type="ARBA" id="ARBA00004651"/>
    </source>
</evidence>
<feature type="transmembrane region" description="Helical" evidence="8">
    <location>
        <begin position="286"/>
        <end position="304"/>
    </location>
</feature>
<evidence type="ECO:0000256" key="3">
    <source>
        <dbReference type="ARBA" id="ARBA00022475"/>
    </source>
</evidence>